<feature type="compositionally biased region" description="Acidic residues" evidence="1">
    <location>
        <begin position="262"/>
        <end position="288"/>
    </location>
</feature>
<keyword evidence="3" id="KW-1185">Reference proteome</keyword>
<feature type="region of interest" description="Disordered" evidence="1">
    <location>
        <begin position="177"/>
        <end position="198"/>
    </location>
</feature>
<dbReference type="AlphaFoldDB" id="A0AAJ0FDA1"/>
<dbReference type="Proteomes" id="UP001239445">
    <property type="component" value="Unassembled WGS sequence"/>
</dbReference>
<organism evidence="2 3">
    <name type="scientific">Echria macrotheca</name>
    <dbReference type="NCBI Taxonomy" id="438768"/>
    <lineage>
        <taxon>Eukaryota</taxon>
        <taxon>Fungi</taxon>
        <taxon>Dikarya</taxon>
        <taxon>Ascomycota</taxon>
        <taxon>Pezizomycotina</taxon>
        <taxon>Sordariomycetes</taxon>
        <taxon>Sordariomycetidae</taxon>
        <taxon>Sordariales</taxon>
        <taxon>Schizotheciaceae</taxon>
        <taxon>Echria</taxon>
    </lineage>
</organism>
<feature type="region of interest" description="Disordered" evidence="1">
    <location>
        <begin position="226"/>
        <end position="290"/>
    </location>
</feature>
<sequence>MSSQTPGPSAKRRRVEAANKTLLKPFRSPLINRPKPGADDAGDGPANPDGEQPGISTPSKPTTGRGLRTTSSTGPQVGTGKGKAPGRLSLHSAGSPLAHKTNQASSDLFKAPEIKLPVGSAPPTLKLEDLPKRYELGSLSDRLSKCDGFFAMADVLEEATSACLKDLEDEIKVRKEANRKAHEEDQAKRPRGQTDKELMEAIAKWRRAGRIAAEELFEMVKGRYADTGGMKGWKEDRKRKREESRSMWGFEGSGQNAKRGDDGEEEEGAEYGEGRGEEEDDDDEDEGYTMEIMLRSLEIEPKTLGYNPVDDTWQD</sequence>
<evidence type="ECO:0000256" key="1">
    <source>
        <dbReference type="SAM" id="MobiDB-lite"/>
    </source>
</evidence>
<reference evidence="2" key="1">
    <citation type="submission" date="2023-06" db="EMBL/GenBank/DDBJ databases">
        <title>Genome-scale phylogeny and comparative genomics of the fungal order Sordariales.</title>
        <authorList>
            <consortium name="Lawrence Berkeley National Laboratory"/>
            <person name="Hensen N."/>
            <person name="Bonometti L."/>
            <person name="Westerberg I."/>
            <person name="Brannstrom I.O."/>
            <person name="Guillou S."/>
            <person name="Cros-Aarteil S."/>
            <person name="Calhoun S."/>
            <person name="Haridas S."/>
            <person name="Kuo A."/>
            <person name="Mondo S."/>
            <person name="Pangilinan J."/>
            <person name="Riley R."/>
            <person name="Labutti K."/>
            <person name="Andreopoulos B."/>
            <person name="Lipzen A."/>
            <person name="Chen C."/>
            <person name="Yanf M."/>
            <person name="Daum C."/>
            <person name="Ng V."/>
            <person name="Clum A."/>
            <person name="Steindorff A."/>
            <person name="Ohm R."/>
            <person name="Martin F."/>
            <person name="Silar P."/>
            <person name="Natvig D."/>
            <person name="Lalanne C."/>
            <person name="Gautier V."/>
            <person name="Ament-Velasquez S.L."/>
            <person name="Kruys A."/>
            <person name="Hutchinson M.I."/>
            <person name="Powell A.J."/>
            <person name="Barry K."/>
            <person name="Miller A.N."/>
            <person name="Grigoriev I.V."/>
            <person name="Debuchy R."/>
            <person name="Gladieux P."/>
            <person name="Thoren M.H."/>
            <person name="Johannesson H."/>
        </authorList>
    </citation>
    <scope>NUCLEOTIDE SEQUENCE</scope>
    <source>
        <strain evidence="2">PSN4</strain>
    </source>
</reference>
<dbReference type="GO" id="GO:0006310">
    <property type="term" value="P:DNA recombination"/>
    <property type="evidence" value="ECO:0007669"/>
    <property type="project" value="TreeGrafter"/>
</dbReference>
<dbReference type="EMBL" id="MU839830">
    <property type="protein sequence ID" value="KAK1757394.1"/>
    <property type="molecule type" value="Genomic_DNA"/>
</dbReference>
<accession>A0AAJ0FDA1</accession>
<protein>
    <submittedName>
        <fullName evidence="2">Uncharacterized protein</fullName>
    </submittedName>
</protein>
<dbReference type="PANTHER" id="PTHR28527:SF1">
    <property type="entry name" value="SWI5-DEPENDENT RECOMBINATION DNA REPAIR PROTEIN 1"/>
    <property type="match status" value="1"/>
</dbReference>
<feature type="compositionally biased region" description="Basic and acidic residues" evidence="1">
    <location>
        <begin position="232"/>
        <end position="245"/>
    </location>
</feature>
<evidence type="ECO:0000313" key="3">
    <source>
        <dbReference type="Proteomes" id="UP001239445"/>
    </source>
</evidence>
<feature type="compositionally biased region" description="Low complexity" evidence="1">
    <location>
        <begin position="62"/>
        <end position="74"/>
    </location>
</feature>
<dbReference type="Gene3D" id="6.10.140.1020">
    <property type="match status" value="1"/>
</dbReference>
<dbReference type="PANTHER" id="PTHR28527">
    <property type="entry name" value="MATING-TYPE SWITCHING PROTEIN SWI2-RELATED"/>
    <property type="match status" value="1"/>
</dbReference>
<feature type="region of interest" description="Disordered" evidence="1">
    <location>
        <begin position="1"/>
        <end position="108"/>
    </location>
</feature>
<comment type="caution">
    <text evidence="2">The sequence shown here is derived from an EMBL/GenBank/DDBJ whole genome shotgun (WGS) entry which is preliminary data.</text>
</comment>
<name>A0AAJ0FDA1_9PEZI</name>
<proteinExistence type="predicted"/>
<gene>
    <name evidence="2" type="ORF">QBC47DRAFT_155467</name>
</gene>
<evidence type="ECO:0000313" key="2">
    <source>
        <dbReference type="EMBL" id="KAK1757394.1"/>
    </source>
</evidence>